<dbReference type="Proteomes" id="UP000190092">
    <property type="component" value="Unassembled WGS sequence"/>
</dbReference>
<gene>
    <name evidence="1" type="ORF">SAMN02745126_02501</name>
</gene>
<dbReference type="STRING" id="225324.SAMN02745126_02501"/>
<evidence type="ECO:0000313" key="2">
    <source>
        <dbReference type="Proteomes" id="UP000190092"/>
    </source>
</evidence>
<dbReference type="GO" id="GO:0016829">
    <property type="term" value="F:lyase activity"/>
    <property type="evidence" value="ECO:0007669"/>
    <property type="project" value="UniProtKB-KW"/>
</dbReference>
<organism evidence="1 2">
    <name type="scientific">Enhydrobacter aerosaccus</name>
    <dbReference type="NCBI Taxonomy" id="225324"/>
    <lineage>
        <taxon>Bacteria</taxon>
        <taxon>Pseudomonadati</taxon>
        <taxon>Pseudomonadota</taxon>
        <taxon>Alphaproteobacteria</taxon>
        <taxon>Hyphomicrobiales</taxon>
        <taxon>Enhydrobacter</taxon>
    </lineage>
</organism>
<proteinExistence type="predicted"/>
<accession>A0A1T4NXG4</accession>
<keyword evidence="1" id="KW-0456">Lyase</keyword>
<name>A0A1T4NXG4_9HYPH</name>
<dbReference type="PANTHER" id="PTHR42905">
    <property type="entry name" value="PHOSPHOENOLPYRUVATE CARBOXYLASE"/>
    <property type="match status" value="1"/>
</dbReference>
<dbReference type="Pfam" id="PF13714">
    <property type="entry name" value="PEP_mutase"/>
    <property type="match status" value="1"/>
</dbReference>
<dbReference type="InterPro" id="IPR039556">
    <property type="entry name" value="ICL/PEPM"/>
</dbReference>
<dbReference type="SUPFAM" id="SSF51621">
    <property type="entry name" value="Phosphoenolpyruvate/pyruvate domain"/>
    <property type="match status" value="1"/>
</dbReference>
<dbReference type="InterPro" id="IPR040442">
    <property type="entry name" value="Pyrv_kinase-like_dom_sf"/>
</dbReference>
<dbReference type="AlphaFoldDB" id="A0A1T4NXG4"/>
<dbReference type="PANTHER" id="PTHR42905:SF2">
    <property type="entry name" value="PHOSPHOENOLPYRUVATE CARBOXYLASE FAMILY PROTEIN"/>
    <property type="match status" value="1"/>
</dbReference>
<dbReference type="CDD" id="cd00377">
    <property type="entry name" value="ICL_PEPM"/>
    <property type="match status" value="1"/>
</dbReference>
<dbReference type="InterPro" id="IPR015813">
    <property type="entry name" value="Pyrv/PenolPyrv_kinase-like_dom"/>
</dbReference>
<dbReference type="Gene3D" id="3.20.20.60">
    <property type="entry name" value="Phosphoenolpyruvate-binding domains"/>
    <property type="match status" value="1"/>
</dbReference>
<keyword evidence="2" id="KW-1185">Reference proteome</keyword>
<evidence type="ECO:0000313" key="1">
    <source>
        <dbReference type="EMBL" id="SJZ83697.1"/>
    </source>
</evidence>
<reference evidence="2" key="1">
    <citation type="submission" date="2017-02" db="EMBL/GenBank/DDBJ databases">
        <authorList>
            <person name="Varghese N."/>
            <person name="Submissions S."/>
        </authorList>
    </citation>
    <scope>NUCLEOTIDE SEQUENCE [LARGE SCALE GENOMIC DNA]</scope>
    <source>
        <strain evidence="2">ATCC 27094</strain>
    </source>
</reference>
<protein>
    <submittedName>
        <fullName evidence="1">2-Methylisocitrate lyase, PEP mutase family</fullName>
    </submittedName>
</protein>
<sequence length="298" mass="31132">MVPHPLRKDHEMTAPDRLRALLAEPGFVVMPAVWDGLTAKLTAAAGFKTAFLSGSCVAASRLGGPDLDLISFGEMFDAFNMVRGAAPDLLVLADGDHGYGNAMNVQRTVRAYGRAGAAAILIEDKITPRALTAAGKPCLPREEARMKIRAAVAAAKDSGILVLARTDCRPTQGIDEAVARIEMYVEEGADILFLDSPADEGEIRRAVAAAKGKPSFVVLSPGAPRATPSQKEAAALGFKIGTYPTAMLAPAAAGMKAGLAALAAGEAEAKSAMAPAELRTTLGYADYDREAKPYLLKP</sequence>
<dbReference type="EMBL" id="FUWJ01000002">
    <property type="protein sequence ID" value="SJZ83697.1"/>
    <property type="molecule type" value="Genomic_DNA"/>
</dbReference>